<sequence length="283" mass="32501">MLRVKKVLNNNALIAEHPVYNEVVLLGKGIGFKKIAGDQITKAEVEKVFVLKNPEEQRQYVELVHQVGEEFVALMNEAIAYVESMLNAPLNEHIHVSLTDHLYFALKRIRDGVEIRNPFRLETELAYPLEYKVALKLAEWLQERLGLAIPEDEVGFIALHIHCALSNAHISNVTKRTQLITQLVNIVENAFKMPVDRNDINYFRFIRHLHFTIDRIESGKYADDVGFLNEALQKECPLSYTLAWKLMKCMQNILKKPVPEAEAVYLTLHLQRLYNAIQAVGCN</sequence>
<dbReference type="Gene3D" id="1.10.1790.10">
    <property type="entry name" value="PRD domain"/>
    <property type="match status" value="1"/>
</dbReference>
<comment type="caution">
    <text evidence="3">The sequence shown here is derived from an EMBL/GenBank/DDBJ whole genome shotgun (WGS) entry which is preliminary data.</text>
</comment>
<dbReference type="InterPro" id="IPR036650">
    <property type="entry name" value="CAT_RNA-bd_dom_sf"/>
</dbReference>
<dbReference type="PANTHER" id="PTHR30185">
    <property type="entry name" value="CRYPTIC BETA-GLUCOSIDE BGL OPERON ANTITERMINATOR"/>
    <property type="match status" value="1"/>
</dbReference>
<dbReference type="SMART" id="SM01061">
    <property type="entry name" value="CAT_RBD"/>
    <property type="match status" value="1"/>
</dbReference>
<dbReference type="SUPFAM" id="SSF63520">
    <property type="entry name" value="PTS-regulatory domain, PRD"/>
    <property type="match status" value="2"/>
</dbReference>
<dbReference type="Pfam" id="PF03123">
    <property type="entry name" value="CAT_RBD"/>
    <property type="match status" value="1"/>
</dbReference>
<dbReference type="Gene3D" id="1.20.890.100">
    <property type="match status" value="1"/>
</dbReference>
<evidence type="ECO:0000313" key="3">
    <source>
        <dbReference type="EMBL" id="SIN62386.1"/>
    </source>
</evidence>
<dbReference type="Proteomes" id="UP000185093">
    <property type="component" value="Unassembled WGS sequence"/>
</dbReference>
<evidence type="ECO:0000259" key="2">
    <source>
        <dbReference type="PROSITE" id="PS51372"/>
    </source>
</evidence>
<dbReference type="InterPro" id="IPR050661">
    <property type="entry name" value="BglG_antiterminators"/>
</dbReference>
<accession>A0ABY1JAN3</accession>
<keyword evidence="4" id="KW-1185">Reference proteome</keyword>
<dbReference type="SUPFAM" id="SSF50151">
    <property type="entry name" value="SacY-like RNA-binding domain"/>
    <property type="match status" value="1"/>
</dbReference>
<dbReference type="InterPro" id="IPR004341">
    <property type="entry name" value="CAT_RNA-bd_dom"/>
</dbReference>
<dbReference type="NCBIfam" id="NF047357">
    <property type="entry name" value="antiterm_GlcT"/>
    <property type="match status" value="1"/>
</dbReference>
<organism evidence="3 4">
    <name type="scientific">Acetomicrobium flavidum</name>
    <dbReference type="NCBI Taxonomy" id="49896"/>
    <lineage>
        <taxon>Bacteria</taxon>
        <taxon>Thermotogati</taxon>
        <taxon>Synergistota</taxon>
        <taxon>Synergistia</taxon>
        <taxon>Synergistales</taxon>
        <taxon>Acetomicrobiaceae</taxon>
        <taxon>Acetomicrobium</taxon>
    </lineage>
</organism>
<gene>
    <name evidence="3" type="ORF">SAMN05444368_0148</name>
</gene>
<dbReference type="RefSeq" id="WP_084532114.1">
    <property type="nucleotide sequence ID" value="NZ_FSQZ01000001.1"/>
</dbReference>
<reference evidence="3 4" key="1">
    <citation type="submission" date="2016-11" db="EMBL/GenBank/DDBJ databases">
        <authorList>
            <person name="Varghese N."/>
            <person name="Submissions S."/>
        </authorList>
    </citation>
    <scope>NUCLEOTIDE SEQUENCE [LARGE SCALE GENOMIC DNA]</scope>
    <source>
        <strain evidence="3 4">DSM 20664</strain>
    </source>
</reference>
<dbReference type="PROSITE" id="PS51372">
    <property type="entry name" value="PRD_2"/>
    <property type="match status" value="2"/>
</dbReference>
<dbReference type="PANTHER" id="PTHR30185:SF16">
    <property type="entry name" value="PROTEIN GLCT"/>
    <property type="match status" value="1"/>
</dbReference>
<evidence type="ECO:0000256" key="1">
    <source>
        <dbReference type="ARBA" id="ARBA00022737"/>
    </source>
</evidence>
<dbReference type="InterPro" id="IPR036634">
    <property type="entry name" value="PRD_sf"/>
</dbReference>
<evidence type="ECO:0000313" key="4">
    <source>
        <dbReference type="Proteomes" id="UP000185093"/>
    </source>
</evidence>
<protein>
    <submittedName>
        <fullName evidence="3">Transcriptional antiterminator, BglG family</fullName>
    </submittedName>
</protein>
<dbReference type="Gene3D" id="1.20.58.1950">
    <property type="match status" value="1"/>
</dbReference>
<dbReference type="InterPro" id="IPR011608">
    <property type="entry name" value="PRD"/>
</dbReference>
<dbReference type="Pfam" id="PF00874">
    <property type="entry name" value="PRD"/>
    <property type="match status" value="2"/>
</dbReference>
<keyword evidence="1" id="KW-0677">Repeat</keyword>
<dbReference type="Gene3D" id="2.30.24.10">
    <property type="entry name" value="CAT RNA-binding domain"/>
    <property type="match status" value="1"/>
</dbReference>
<feature type="domain" description="PRD" evidence="2">
    <location>
        <begin position="66"/>
        <end position="171"/>
    </location>
</feature>
<feature type="domain" description="PRD" evidence="2">
    <location>
        <begin position="172"/>
        <end position="280"/>
    </location>
</feature>
<dbReference type="EMBL" id="FSQZ01000001">
    <property type="protein sequence ID" value="SIN62386.1"/>
    <property type="molecule type" value="Genomic_DNA"/>
</dbReference>
<proteinExistence type="predicted"/>
<name>A0ABY1JAN3_9BACT</name>